<keyword evidence="1" id="KW-1133">Transmembrane helix</keyword>
<dbReference type="InterPro" id="IPR001387">
    <property type="entry name" value="Cro/C1-type_HTH"/>
</dbReference>
<gene>
    <name evidence="3" type="ORF">XM53_08435</name>
</gene>
<protein>
    <recommendedName>
        <fullName evidence="2">HTH cro/C1-type domain-containing protein</fullName>
    </recommendedName>
</protein>
<dbReference type="STRING" id="1641875.XM53_08435"/>
<dbReference type="PATRIC" id="fig|1641875.4.peg.4088"/>
<reference evidence="3 4" key="1">
    <citation type="submission" date="2015-04" db="EMBL/GenBank/DDBJ databases">
        <title>The draft genome sequence of Roseovarius sp.R12b.</title>
        <authorList>
            <person name="Li G."/>
            <person name="Lai Q."/>
            <person name="Shao Z."/>
            <person name="Yan P."/>
        </authorList>
    </citation>
    <scope>NUCLEOTIDE SEQUENCE [LARGE SCALE GENOMIC DNA]</scope>
    <source>
        <strain evidence="3 4">R12B</strain>
    </source>
</reference>
<organism evidence="3 4">
    <name type="scientific">Roseovarius atlanticus</name>
    <dbReference type="NCBI Taxonomy" id="1641875"/>
    <lineage>
        <taxon>Bacteria</taxon>
        <taxon>Pseudomonadati</taxon>
        <taxon>Pseudomonadota</taxon>
        <taxon>Alphaproteobacteria</taxon>
        <taxon>Rhodobacterales</taxon>
        <taxon>Roseobacteraceae</taxon>
        <taxon>Roseovarius</taxon>
    </lineage>
</organism>
<proteinExistence type="predicted"/>
<dbReference type="Gene3D" id="1.10.260.40">
    <property type="entry name" value="lambda repressor-like DNA-binding domains"/>
    <property type="match status" value="1"/>
</dbReference>
<evidence type="ECO:0000313" key="4">
    <source>
        <dbReference type="Proteomes" id="UP000051295"/>
    </source>
</evidence>
<feature type="domain" description="HTH cro/C1-type" evidence="2">
    <location>
        <begin position="25"/>
        <end position="70"/>
    </location>
</feature>
<dbReference type="InterPro" id="IPR010982">
    <property type="entry name" value="Lambda_DNA-bd_dom_sf"/>
</dbReference>
<dbReference type="CDD" id="cd00093">
    <property type="entry name" value="HTH_XRE"/>
    <property type="match status" value="1"/>
</dbReference>
<evidence type="ECO:0000313" key="3">
    <source>
        <dbReference type="EMBL" id="KRS13162.1"/>
    </source>
</evidence>
<dbReference type="AlphaFoldDB" id="A0A0T5NW58"/>
<keyword evidence="1" id="KW-0472">Membrane</keyword>
<dbReference type="OrthoDB" id="8895516at2"/>
<feature type="transmembrane region" description="Helical" evidence="1">
    <location>
        <begin position="219"/>
        <end position="241"/>
    </location>
</feature>
<dbReference type="PROSITE" id="PS50943">
    <property type="entry name" value="HTH_CROC1"/>
    <property type="match status" value="1"/>
</dbReference>
<comment type="caution">
    <text evidence="3">The sequence shown here is derived from an EMBL/GenBank/DDBJ whole genome shotgun (WGS) entry which is preliminary data.</text>
</comment>
<evidence type="ECO:0000259" key="2">
    <source>
        <dbReference type="PROSITE" id="PS50943"/>
    </source>
</evidence>
<name>A0A0T5NW58_9RHOB</name>
<dbReference type="Proteomes" id="UP000051295">
    <property type="component" value="Unassembled WGS sequence"/>
</dbReference>
<dbReference type="SUPFAM" id="SSF47413">
    <property type="entry name" value="lambda repressor-like DNA-binding domains"/>
    <property type="match status" value="1"/>
</dbReference>
<keyword evidence="4" id="KW-1185">Reference proteome</keyword>
<keyword evidence="1" id="KW-0812">Transmembrane</keyword>
<evidence type="ECO:0000256" key="1">
    <source>
        <dbReference type="SAM" id="Phobius"/>
    </source>
</evidence>
<accession>A0A0T5NW58</accession>
<dbReference type="EMBL" id="LAXJ01000007">
    <property type="protein sequence ID" value="KRS13162.1"/>
    <property type="molecule type" value="Genomic_DNA"/>
</dbReference>
<dbReference type="RefSeq" id="WP_057792237.1">
    <property type="nucleotide sequence ID" value="NZ_LAXJ01000007.1"/>
</dbReference>
<dbReference type="GO" id="GO:0003677">
    <property type="term" value="F:DNA binding"/>
    <property type="evidence" value="ECO:0007669"/>
    <property type="project" value="InterPro"/>
</dbReference>
<sequence length="281" mass="31455">MNKQARATIFRDRLTGAMTMTGTNLSALARQTGVSRSTVSQLLDTEAARMPNAHLAAGCAEALGVSSDWLLGLTDRPERPGDVIEAALSMTEADRTSADAQLLDWHREASGYKIRHVPATLPDMLKTEAVMRWEYAAFLGKTPGQAVRAMQDNLDWLRHEATEYEIAMPRHELEAFAQGTGYWQGLDRDARREQILHLAEQAETFFPSLRLNFFDAHNLFSAPVTLFGPLMGVLYVGRFYLAFREQSRLKLLSGHMDWLIREAVVDARDAPAWIAGLTKHL</sequence>